<dbReference type="Gene3D" id="2.40.330.10">
    <property type="entry name" value="DNA-binding pseudobarrel domain"/>
    <property type="match status" value="1"/>
</dbReference>
<evidence type="ECO:0000256" key="9">
    <source>
        <dbReference type="SAM" id="MobiDB-lite"/>
    </source>
</evidence>
<dbReference type="GO" id="GO:0005634">
    <property type="term" value="C:nucleus"/>
    <property type="evidence" value="ECO:0007669"/>
    <property type="project" value="UniProtKB-SubCell"/>
</dbReference>
<evidence type="ECO:0000256" key="3">
    <source>
        <dbReference type="ARBA" id="ARBA00022730"/>
    </source>
</evidence>
<evidence type="ECO:0000313" key="11">
    <source>
        <dbReference type="EMBL" id="CAI0429461.1"/>
    </source>
</evidence>
<accession>A0AAV0L817</accession>
<dbReference type="InterPro" id="IPR000529">
    <property type="entry name" value="Ribosomal_bS6"/>
</dbReference>
<organism evidence="11 12">
    <name type="scientific">Linum tenue</name>
    <dbReference type="NCBI Taxonomy" id="586396"/>
    <lineage>
        <taxon>Eukaryota</taxon>
        <taxon>Viridiplantae</taxon>
        <taxon>Streptophyta</taxon>
        <taxon>Embryophyta</taxon>
        <taxon>Tracheophyta</taxon>
        <taxon>Spermatophyta</taxon>
        <taxon>Magnoliopsida</taxon>
        <taxon>eudicotyledons</taxon>
        <taxon>Gunneridae</taxon>
        <taxon>Pentapetalae</taxon>
        <taxon>rosids</taxon>
        <taxon>fabids</taxon>
        <taxon>Malpighiales</taxon>
        <taxon>Linaceae</taxon>
        <taxon>Linum</taxon>
    </lineage>
</organism>
<keyword evidence="4" id="KW-0694">RNA-binding</keyword>
<dbReference type="Proteomes" id="UP001154282">
    <property type="component" value="Unassembled WGS sequence"/>
</dbReference>
<comment type="subcellular location">
    <subcellularLocation>
        <location evidence="1">Nucleus</location>
    </subcellularLocation>
</comment>
<dbReference type="Pfam" id="PF01250">
    <property type="entry name" value="Ribosomal_S6"/>
    <property type="match status" value="1"/>
</dbReference>
<keyword evidence="8" id="KW-0539">Nucleus</keyword>
<keyword evidence="12" id="KW-1185">Reference proteome</keyword>
<keyword evidence="5" id="KW-0805">Transcription regulation</keyword>
<evidence type="ECO:0000256" key="7">
    <source>
        <dbReference type="ARBA" id="ARBA00023163"/>
    </source>
</evidence>
<name>A0AAV0L817_9ROSI</name>
<dbReference type="AlphaFoldDB" id="A0AAV0L817"/>
<keyword evidence="6" id="KW-0238">DNA-binding</keyword>
<dbReference type="Gene3D" id="3.30.70.60">
    <property type="match status" value="1"/>
</dbReference>
<dbReference type="GO" id="GO:0070181">
    <property type="term" value="F:small ribosomal subunit rRNA binding"/>
    <property type="evidence" value="ECO:0007669"/>
    <property type="project" value="TreeGrafter"/>
</dbReference>
<feature type="domain" description="TF-B3" evidence="10">
    <location>
        <begin position="36"/>
        <end position="130"/>
    </location>
</feature>
<dbReference type="SUPFAM" id="SSF54995">
    <property type="entry name" value="Ribosomal protein S6"/>
    <property type="match status" value="1"/>
</dbReference>
<dbReference type="SMART" id="SM01019">
    <property type="entry name" value="B3"/>
    <property type="match status" value="1"/>
</dbReference>
<dbReference type="CDD" id="cd10017">
    <property type="entry name" value="B3_DNA"/>
    <property type="match status" value="1"/>
</dbReference>
<keyword evidence="7" id="KW-0804">Transcription</keyword>
<sequence length="374" mass="43551">MESFGMKDGSQMKSTSTTFGLIRRGNASDMEKMKPHFFRVMLDFMLKDAKIYIPTEFAKKYRSRLGSHATLKVANGDTWEVELATDDDGLIWLVKGWEDFTKHHTLKQGDIVVFRLEQDSLFLVMVFDPTASEKRYNFKHVNEFERQFNDVKVEEGIDVGKEKGHREGQKNVGTGRIAEVDGKHKQVKNKKGGAEEKRKGKLASLVEAPNHPMGAKNRALYAAMDLQKQVQEDDSVMPEFADDEEEELYDFLNLELQSDLKDNLMRHYEVVYLIHEKHAEEVDAVNEKVQDFLREKKGKIWRMNDWGMRRLAYKIQKAKNAHYILMNFEIEARWINEFKTMLDQDERIIQHLSSEEGETPELIRDSTINVLNIL</sequence>
<dbReference type="GO" id="GO:0005737">
    <property type="term" value="C:cytoplasm"/>
    <property type="evidence" value="ECO:0007669"/>
    <property type="project" value="UniProtKB-ARBA"/>
</dbReference>
<dbReference type="GO" id="GO:0003677">
    <property type="term" value="F:DNA binding"/>
    <property type="evidence" value="ECO:0007669"/>
    <property type="project" value="UniProtKB-KW"/>
</dbReference>
<dbReference type="Pfam" id="PF02362">
    <property type="entry name" value="B3"/>
    <property type="match status" value="1"/>
</dbReference>
<evidence type="ECO:0000259" key="10">
    <source>
        <dbReference type="PROSITE" id="PS50863"/>
    </source>
</evidence>
<keyword evidence="3" id="KW-0699">rRNA-binding</keyword>
<evidence type="ECO:0000256" key="2">
    <source>
        <dbReference type="ARBA" id="ARBA00009512"/>
    </source>
</evidence>
<dbReference type="PANTHER" id="PTHR21011">
    <property type="entry name" value="MITOCHONDRIAL 28S RIBOSOMAL PROTEIN S6"/>
    <property type="match status" value="1"/>
</dbReference>
<evidence type="ECO:0000256" key="5">
    <source>
        <dbReference type="ARBA" id="ARBA00023015"/>
    </source>
</evidence>
<dbReference type="InterPro" id="IPR015300">
    <property type="entry name" value="DNA-bd_pseudobarrel_sf"/>
</dbReference>
<proteinExistence type="inferred from homology"/>
<dbReference type="PROSITE" id="PS50863">
    <property type="entry name" value="B3"/>
    <property type="match status" value="1"/>
</dbReference>
<comment type="caution">
    <text evidence="11">The sequence shown here is derived from an EMBL/GenBank/DDBJ whole genome shotgun (WGS) entry which is preliminary data.</text>
</comment>
<feature type="region of interest" description="Disordered" evidence="9">
    <location>
        <begin position="164"/>
        <end position="199"/>
    </location>
</feature>
<evidence type="ECO:0000256" key="8">
    <source>
        <dbReference type="ARBA" id="ARBA00023242"/>
    </source>
</evidence>
<dbReference type="FunFam" id="3.30.70.60:FF:000002">
    <property type="entry name" value="30S ribosomal protein S6"/>
    <property type="match status" value="1"/>
</dbReference>
<dbReference type="NCBIfam" id="TIGR00166">
    <property type="entry name" value="S6"/>
    <property type="match status" value="1"/>
</dbReference>
<reference evidence="11" key="1">
    <citation type="submission" date="2022-08" db="EMBL/GenBank/DDBJ databases">
        <authorList>
            <person name="Gutierrez-Valencia J."/>
        </authorList>
    </citation>
    <scope>NUCLEOTIDE SEQUENCE</scope>
</reference>
<dbReference type="PANTHER" id="PTHR21011:SF1">
    <property type="entry name" value="SMALL RIBOSOMAL SUBUNIT PROTEIN BS6M"/>
    <property type="match status" value="1"/>
</dbReference>
<dbReference type="HAMAP" id="MF_00360">
    <property type="entry name" value="Ribosomal_bS6"/>
    <property type="match status" value="1"/>
</dbReference>
<evidence type="ECO:0000313" key="12">
    <source>
        <dbReference type="Proteomes" id="UP001154282"/>
    </source>
</evidence>
<dbReference type="GO" id="GO:0003735">
    <property type="term" value="F:structural constituent of ribosome"/>
    <property type="evidence" value="ECO:0007669"/>
    <property type="project" value="InterPro"/>
</dbReference>
<gene>
    <name evidence="11" type="ORF">LITE_LOCUS22150</name>
</gene>
<dbReference type="SUPFAM" id="SSF101936">
    <property type="entry name" value="DNA-binding pseudobarrel domain"/>
    <property type="match status" value="1"/>
</dbReference>
<evidence type="ECO:0000256" key="6">
    <source>
        <dbReference type="ARBA" id="ARBA00023125"/>
    </source>
</evidence>
<dbReference type="InterPro" id="IPR003340">
    <property type="entry name" value="B3_DNA-bd"/>
</dbReference>
<dbReference type="GO" id="GO:0015935">
    <property type="term" value="C:small ribosomal subunit"/>
    <property type="evidence" value="ECO:0007669"/>
    <property type="project" value="TreeGrafter"/>
</dbReference>
<dbReference type="GO" id="GO:0006412">
    <property type="term" value="P:translation"/>
    <property type="evidence" value="ECO:0007669"/>
    <property type="project" value="InterPro"/>
</dbReference>
<comment type="similarity">
    <text evidence="2">Belongs to the bacterial ribosomal protein bS6 family.</text>
</comment>
<dbReference type="InterPro" id="IPR035980">
    <property type="entry name" value="Ribosomal_bS6_sf"/>
</dbReference>
<dbReference type="CDD" id="cd00473">
    <property type="entry name" value="bS6"/>
    <property type="match status" value="1"/>
</dbReference>
<protein>
    <recommendedName>
        <fullName evidence="10">TF-B3 domain-containing protein</fullName>
    </recommendedName>
</protein>
<dbReference type="EMBL" id="CAMGYJ010000006">
    <property type="protein sequence ID" value="CAI0429461.1"/>
    <property type="molecule type" value="Genomic_DNA"/>
</dbReference>
<evidence type="ECO:0000256" key="4">
    <source>
        <dbReference type="ARBA" id="ARBA00022884"/>
    </source>
</evidence>
<evidence type="ECO:0000256" key="1">
    <source>
        <dbReference type="ARBA" id="ARBA00004123"/>
    </source>
</evidence>
<dbReference type="InterPro" id="IPR014717">
    <property type="entry name" value="Transl_elong_EF1B/ribsomal_bS6"/>
</dbReference>
<dbReference type="InterPro" id="IPR020814">
    <property type="entry name" value="Ribosomal_S6_plastid/chlpt"/>
</dbReference>